<evidence type="ECO:0000313" key="2">
    <source>
        <dbReference type="Proteomes" id="UP001220610"/>
    </source>
</evidence>
<accession>A0AAJ5WSW7</accession>
<sequence>MSNTMVAAGRLTATIAGSIKKAQQENVFFEELYNDPAAATGKNEFLFFIKPEITLPADSIQLENILDLVQEKIERFGLTIHNVKVLSAKYLEQYNIIAQHYGVINKIASNAAASLSEGAKEKFTQLYGKTINDVKLLGGVEFLEQYPAFNAYSLDFLWQNVENKKLAGGTYAEVIKVDNEQLYVINGFHPRQLKQFTEKGRSIVVMTLSGDLNWNEARGNFIGATNPQAAAAGSLRNTFLNRKDELGLAEISQGVNGVHLSAGPVEALVELRRYNTNFADAAQTKTWTDFSFGKQLAANFTPEQIEKIVNNENVTVEGKSVSIFDLTEEKNAEEAITLLKAHL</sequence>
<proteinExistence type="predicted"/>
<reference evidence="1" key="1">
    <citation type="submission" date="2023-03" db="EMBL/GenBank/DDBJ databases">
        <title>Andean soil-derived lignocellulolytic bacterial consortium as a source of novel taxa and putative plastic-active enzymes.</title>
        <authorList>
            <person name="Diaz-Garcia L."/>
            <person name="Chuvochina M."/>
            <person name="Feuerriegel G."/>
            <person name="Bunk B."/>
            <person name="Sproer C."/>
            <person name="Streit W.R."/>
            <person name="Rodriguez L.M."/>
            <person name="Overmann J."/>
            <person name="Jimenez D.J."/>
        </authorList>
    </citation>
    <scope>NUCLEOTIDE SEQUENCE</scope>
    <source>
        <strain evidence="1">MAG 7</strain>
    </source>
</reference>
<evidence type="ECO:0000313" key="1">
    <source>
        <dbReference type="EMBL" id="WEK35978.1"/>
    </source>
</evidence>
<gene>
    <name evidence="1" type="ORF">P0Y53_00570</name>
</gene>
<dbReference type="EMBL" id="CP119311">
    <property type="protein sequence ID" value="WEK35978.1"/>
    <property type="molecule type" value="Genomic_DNA"/>
</dbReference>
<protein>
    <submittedName>
        <fullName evidence="1">Uncharacterized protein</fullName>
    </submittedName>
</protein>
<dbReference type="InterPro" id="IPR036850">
    <property type="entry name" value="NDK-like_dom_sf"/>
</dbReference>
<dbReference type="SUPFAM" id="SSF54919">
    <property type="entry name" value="Nucleoside diphosphate kinase, NDK"/>
    <property type="match status" value="1"/>
</dbReference>
<dbReference type="Gene3D" id="3.30.70.141">
    <property type="entry name" value="Nucleoside diphosphate kinase-like domain"/>
    <property type="match status" value="1"/>
</dbReference>
<name>A0AAJ5WSW7_9BACT</name>
<dbReference type="AlphaFoldDB" id="A0AAJ5WSW7"/>
<organism evidence="1 2">
    <name type="scientific">Candidatus Pseudobacter hemicellulosilyticus</name>
    <dbReference type="NCBI Taxonomy" id="3121375"/>
    <lineage>
        <taxon>Bacteria</taxon>
        <taxon>Pseudomonadati</taxon>
        <taxon>Bacteroidota</taxon>
        <taxon>Chitinophagia</taxon>
        <taxon>Chitinophagales</taxon>
        <taxon>Chitinophagaceae</taxon>
        <taxon>Pseudobacter</taxon>
    </lineage>
</organism>
<dbReference type="Proteomes" id="UP001220610">
    <property type="component" value="Chromosome"/>
</dbReference>